<feature type="compositionally biased region" description="Basic and acidic residues" evidence="1">
    <location>
        <begin position="390"/>
        <end position="402"/>
    </location>
</feature>
<feature type="compositionally biased region" description="Basic and acidic residues" evidence="1">
    <location>
        <begin position="231"/>
        <end position="246"/>
    </location>
</feature>
<proteinExistence type="predicted"/>
<keyword evidence="3" id="KW-1185">Reference proteome</keyword>
<dbReference type="EMBL" id="REGA01000001">
    <property type="protein sequence ID" value="RQG97953.1"/>
    <property type="molecule type" value="Genomic_DNA"/>
</dbReference>
<reference evidence="2 3" key="1">
    <citation type="submission" date="2018-10" db="EMBL/GenBank/DDBJ databases">
        <title>Natrarchaeobius chitinivorans gen. nov., sp. nov., and Natrarchaeobius haloalkaliphilus sp. nov., alkaliphilic, chitin-utilizing haloarchaea from hypersaline alkaline lakes.</title>
        <authorList>
            <person name="Sorokin D.Y."/>
            <person name="Elcheninov A.G."/>
            <person name="Kostrikina N.A."/>
            <person name="Bale N.J."/>
            <person name="Sinninghe Damste J.S."/>
            <person name="Khijniak T.V."/>
            <person name="Kublanov I.V."/>
            <person name="Toshchakov S.V."/>
        </authorList>
    </citation>
    <scope>NUCLEOTIDE SEQUENCE [LARGE SCALE GENOMIC DNA]</scope>
    <source>
        <strain evidence="2 3">AArcht4T</strain>
    </source>
</reference>
<name>A0A3N6M3B1_NATCH</name>
<dbReference type="AlphaFoldDB" id="A0A3N6M3B1"/>
<feature type="compositionally biased region" description="Polar residues" evidence="1">
    <location>
        <begin position="249"/>
        <end position="258"/>
    </location>
</feature>
<feature type="compositionally biased region" description="Basic and acidic residues" evidence="1">
    <location>
        <begin position="270"/>
        <end position="280"/>
    </location>
</feature>
<feature type="compositionally biased region" description="Basic and acidic residues" evidence="1">
    <location>
        <begin position="294"/>
        <end position="321"/>
    </location>
</feature>
<feature type="compositionally biased region" description="Polar residues" evidence="1">
    <location>
        <begin position="179"/>
        <end position="192"/>
    </location>
</feature>
<feature type="compositionally biased region" description="Basic and acidic residues" evidence="1">
    <location>
        <begin position="142"/>
        <end position="159"/>
    </location>
</feature>
<feature type="region of interest" description="Disordered" evidence="1">
    <location>
        <begin position="1"/>
        <end position="402"/>
    </location>
</feature>
<feature type="compositionally biased region" description="Polar residues" evidence="1">
    <location>
        <begin position="125"/>
        <end position="137"/>
    </location>
</feature>
<feature type="compositionally biased region" description="Basic and acidic residues" evidence="1">
    <location>
        <begin position="62"/>
        <end position="71"/>
    </location>
</feature>
<feature type="compositionally biased region" description="Basic and acidic residues" evidence="1">
    <location>
        <begin position="329"/>
        <end position="344"/>
    </location>
</feature>
<evidence type="ECO:0000256" key="1">
    <source>
        <dbReference type="SAM" id="MobiDB-lite"/>
    </source>
</evidence>
<evidence type="ECO:0000313" key="3">
    <source>
        <dbReference type="Proteomes" id="UP000282323"/>
    </source>
</evidence>
<gene>
    <name evidence="2" type="ORF">EA473_01815</name>
</gene>
<sequence>MKAVSTGDRAESDGKPVPSDATRTGNEAGSRPTLERWQTSSTAGKLDRTDRETTAGSNSERSAVDDPRNTDRNGLISPARRVRRTDTAADTIDRNAAGNDTSTRRSTKRPDDATSSTRESDPKSPISTARSTETSRCGANDGGRDGETNRDGIDERGDNRNAANNRAIEEANSDGLEANPNTTDGSNEANADSSREVNADGSNEVNADSSREVNADISNEAEITAKCANEGNERGKDNGDGKDAANTEKILSTASSFAASLETRGTIEGSSRDSNRDNRHTAVTSGVRGIRTTARVDEDRTKESNAVARNEDDSSEARIHNNEAWTSSNEDRVGSSEDRIDGDRTTGPNAVVERTTLEASATAADRDTTRASAGPNMVTGPKETIAPDDDPTRAGIERATRR</sequence>
<feature type="compositionally biased region" description="Basic and acidic residues" evidence="1">
    <location>
        <begin position="108"/>
        <end position="122"/>
    </location>
</feature>
<evidence type="ECO:0000313" key="2">
    <source>
        <dbReference type="EMBL" id="RQG97953.1"/>
    </source>
</evidence>
<dbReference type="Proteomes" id="UP000282323">
    <property type="component" value="Unassembled WGS sequence"/>
</dbReference>
<dbReference type="RefSeq" id="WP_124193942.1">
    <property type="nucleotide sequence ID" value="NZ_REGA01000001.1"/>
</dbReference>
<accession>A0A3N6M3B1</accession>
<feature type="compositionally biased region" description="Basic and acidic residues" evidence="1">
    <location>
        <begin position="84"/>
        <end position="93"/>
    </location>
</feature>
<organism evidence="2 3">
    <name type="scientific">Natrarchaeobius chitinivorans</name>
    <dbReference type="NCBI Taxonomy" id="1679083"/>
    <lineage>
        <taxon>Archaea</taxon>
        <taxon>Methanobacteriati</taxon>
        <taxon>Methanobacteriota</taxon>
        <taxon>Stenosarchaea group</taxon>
        <taxon>Halobacteria</taxon>
        <taxon>Halobacteriales</taxon>
        <taxon>Natrialbaceae</taxon>
        <taxon>Natrarchaeobius</taxon>
    </lineage>
</organism>
<comment type="caution">
    <text evidence="2">The sequence shown here is derived from an EMBL/GenBank/DDBJ whole genome shotgun (WGS) entry which is preliminary data.</text>
</comment>
<protein>
    <submittedName>
        <fullName evidence="2">Uncharacterized protein</fullName>
    </submittedName>
</protein>